<proteinExistence type="predicted"/>
<keyword evidence="1" id="KW-0963">Cytoplasm</keyword>
<keyword evidence="4" id="KW-1185">Reference proteome</keyword>
<reference evidence="3 4" key="1">
    <citation type="submission" date="2017-02" db="EMBL/GenBank/DDBJ databases">
        <title>Whole genome sequencing of Metallibacterium scheffleri DSM 24874 (T).</title>
        <authorList>
            <person name="Kumar S."/>
            <person name="Patil P."/>
            <person name="Patil P.B."/>
        </authorList>
    </citation>
    <scope>NUCLEOTIDE SEQUENCE [LARGE SCALE GENOMIC DNA]</scope>
    <source>
        <strain evidence="3 4">DSM 24874</strain>
    </source>
</reference>
<dbReference type="InterPro" id="IPR007040">
    <property type="entry name" value="Ribosome_modulation_factor"/>
</dbReference>
<evidence type="ECO:0000256" key="2">
    <source>
        <dbReference type="ARBA" id="ARBA00022845"/>
    </source>
</evidence>
<name>A0A4S3KQQ8_9GAMM</name>
<evidence type="ECO:0000256" key="1">
    <source>
        <dbReference type="ARBA" id="ARBA00022490"/>
    </source>
</evidence>
<dbReference type="GO" id="GO:0006417">
    <property type="term" value="P:regulation of translation"/>
    <property type="evidence" value="ECO:0007669"/>
    <property type="project" value="UniProtKB-KW"/>
</dbReference>
<dbReference type="EMBL" id="MWQO01000014">
    <property type="protein sequence ID" value="THD11339.1"/>
    <property type="molecule type" value="Genomic_DNA"/>
</dbReference>
<gene>
    <name evidence="3" type="ORF">B1806_04255</name>
</gene>
<evidence type="ECO:0000313" key="3">
    <source>
        <dbReference type="EMBL" id="THD11339.1"/>
    </source>
</evidence>
<evidence type="ECO:0008006" key="5">
    <source>
        <dbReference type="Google" id="ProtNLM"/>
    </source>
</evidence>
<dbReference type="RefSeq" id="WP_081130283.1">
    <property type="nucleotide sequence ID" value="NZ_LDOS01000005.1"/>
</dbReference>
<dbReference type="Pfam" id="PF04957">
    <property type="entry name" value="RMF"/>
    <property type="match status" value="1"/>
</dbReference>
<dbReference type="NCBIfam" id="NF041886">
    <property type="entry name" value="Rmf_CrpP_fam"/>
    <property type="match status" value="1"/>
</dbReference>
<organism evidence="3 4">
    <name type="scientific">Metallibacterium scheffleri</name>
    <dbReference type="NCBI Taxonomy" id="993689"/>
    <lineage>
        <taxon>Bacteria</taxon>
        <taxon>Pseudomonadati</taxon>
        <taxon>Pseudomonadota</taxon>
        <taxon>Gammaproteobacteria</taxon>
        <taxon>Lysobacterales</taxon>
        <taxon>Rhodanobacteraceae</taxon>
        <taxon>Metallibacterium</taxon>
    </lineage>
</organism>
<comment type="caution">
    <text evidence="3">The sequence shown here is derived from an EMBL/GenBank/DDBJ whole genome shotgun (WGS) entry which is preliminary data.</text>
</comment>
<dbReference type="Gene3D" id="1.10.10.620">
    <property type="entry name" value="ribosome modulation factor like domain"/>
    <property type="match status" value="1"/>
</dbReference>
<protein>
    <recommendedName>
        <fullName evidence="5">Ribosome modulation factor</fullName>
    </recommendedName>
</protein>
<sequence>MERFYKNKAHQRAYENGYKAAQSDAPFCPYGTDNRSSLDFRRAWMRGYDEACAATCERVGDAKVVRHA</sequence>
<dbReference type="AlphaFoldDB" id="A0A4S3KQQ8"/>
<evidence type="ECO:0000313" key="4">
    <source>
        <dbReference type="Proteomes" id="UP000307749"/>
    </source>
</evidence>
<keyword evidence="2" id="KW-0810">Translation regulation</keyword>
<dbReference type="Proteomes" id="UP000307749">
    <property type="component" value="Unassembled WGS sequence"/>
</dbReference>
<dbReference type="STRING" id="993689.GCA_002077135_00242"/>
<dbReference type="InterPro" id="IPR023200">
    <property type="entry name" value="RMF_sf"/>
</dbReference>
<accession>A0A4S3KQQ8</accession>